<dbReference type="EMBL" id="JAGIOO010000001">
    <property type="protein sequence ID" value="MBP2476135.1"/>
    <property type="molecule type" value="Genomic_DNA"/>
</dbReference>
<organism evidence="1 2">
    <name type="scientific">Crossiella equi</name>
    <dbReference type="NCBI Taxonomy" id="130796"/>
    <lineage>
        <taxon>Bacteria</taxon>
        <taxon>Bacillati</taxon>
        <taxon>Actinomycetota</taxon>
        <taxon>Actinomycetes</taxon>
        <taxon>Pseudonocardiales</taxon>
        <taxon>Pseudonocardiaceae</taxon>
        <taxon>Crossiella</taxon>
    </lineage>
</organism>
<keyword evidence="2" id="KW-1185">Reference proteome</keyword>
<evidence type="ECO:0000313" key="2">
    <source>
        <dbReference type="Proteomes" id="UP001519363"/>
    </source>
</evidence>
<dbReference type="Proteomes" id="UP001519363">
    <property type="component" value="Unassembled WGS sequence"/>
</dbReference>
<proteinExistence type="predicted"/>
<comment type="caution">
    <text evidence="1">The sequence shown here is derived from an EMBL/GenBank/DDBJ whole genome shotgun (WGS) entry which is preliminary data.</text>
</comment>
<dbReference type="RefSeq" id="WP_143342991.1">
    <property type="nucleotide sequence ID" value="NZ_JAGIOO010000001.1"/>
</dbReference>
<evidence type="ECO:0000313" key="1">
    <source>
        <dbReference type="EMBL" id="MBP2476135.1"/>
    </source>
</evidence>
<sequence>MSTDGTPSRVGLAMRVPGGWVRIAEYQLGSDGTVTLSVLDEQRGGIARHFYEDGVDFHAERRMVRPAEGAVFMRALLRQANMSYYRFSDDSGTTTS</sequence>
<protein>
    <submittedName>
        <fullName evidence="1">Uncharacterized protein</fullName>
    </submittedName>
</protein>
<reference evidence="1 2" key="1">
    <citation type="submission" date="2021-03" db="EMBL/GenBank/DDBJ databases">
        <title>Sequencing the genomes of 1000 actinobacteria strains.</title>
        <authorList>
            <person name="Klenk H.-P."/>
        </authorList>
    </citation>
    <scope>NUCLEOTIDE SEQUENCE [LARGE SCALE GENOMIC DNA]</scope>
    <source>
        <strain evidence="1 2">DSM 44580</strain>
    </source>
</reference>
<name>A0ABS5AHT5_9PSEU</name>
<accession>A0ABS5AHT5</accession>
<gene>
    <name evidence="1" type="ORF">JOF53_005007</name>
</gene>